<feature type="region of interest" description="Disordered" evidence="1">
    <location>
        <begin position="396"/>
        <end position="496"/>
    </location>
</feature>
<feature type="compositionally biased region" description="Polar residues" evidence="1">
    <location>
        <begin position="816"/>
        <end position="830"/>
    </location>
</feature>
<evidence type="ECO:0000256" key="1">
    <source>
        <dbReference type="SAM" id="MobiDB-lite"/>
    </source>
</evidence>
<evidence type="ECO:0000313" key="4">
    <source>
        <dbReference type="EMBL" id="EEY63654.1"/>
    </source>
</evidence>
<feature type="transmembrane region" description="Helical" evidence="2">
    <location>
        <begin position="1540"/>
        <end position="1560"/>
    </location>
</feature>
<feature type="region of interest" description="Disordered" evidence="1">
    <location>
        <begin position="532"/>
        <end position="562"/>
    </location>
</feature>
<feature type="domain" description="RNase H type-1" evidence="3">
    <location>
        <begin position="971"/>
        <end position="1104"/>
    </location>
</feature>
<keyword evidence="2" id="KW-0812">Transmembrane</keyword>
<dbReference type="InterPro" id="IPR012337">
    <property type="entry name" value="RNaseH-like_sf"/>
</dbReference>
<dbReference type="GO" id="GO:0004523">
    <property type="term" value="F:RNA-DNA hybrid ribonuclease activity"/>
    <property type="evidence" value="ECO:0007669"/>
    <property type="project" value="InterPro"/>
</dbReference>
<feature type="compositionally biased region" description="Low complexity" evidence="1">
    <location>
        <begin position="408"/>
        <end position="421"/>
    </location>
</feature>
<dbReference type="PROSITE" id="PS50879">
    <property type="entry name" value="RNASE_H_1"/>
    <property type="match status" value="1"/>
</dbReference>
<organism evidence="4 5">
    <name type="scientific">Phytophthora infestans (strain T30-4)</name>
    <name type="common">Potato late blight agent</name>
    <dbReference type="NCBI Taxonomy" id="403677"/>
    <lineage>
        <taxon>Eukaryota</taxon>
        <taxon>Sar</taxon>
        <taxon>Stramenopiles</taxon>
        <taxon>Oomycota</taxon>
        <taxon>Peronosporomycetes</taxon>
        <taxon>Peronosporales</taxon>
        <taxon>Peronosporaceae</taxon>
        <taxon>Phytophthora</taxon>
    </lineage>
</organism>
<reference evidence="5" key="1">
    <citation type="journal article" date="2009" name="Nature">
        <title>Genome sequence and analysis of the Irish potato famine pathogen Phytophthora infestans.</title>
        <authorList>
            <consortium name="The Broad Institute Genome Sequencing Platform"/>
            <person name="Haas B.J."/>
            <person name="Kamoun S."/>
            <person name="Zody M.C."/>
            <person name="Jiang R.H."/>
            <person name="Handsaker R.E."/>
            <person name="Cano L.M."/>
            <person name="Grabherr M."/>
            <person name="Kodira C.D."/>
            <person name="Raffaele S."/>
            <person name="Torto-Alalibo T."/>
            <person name="Bozkurt T.O."/>
            <person name="Ah-Fong A.M."/>
            <person name="Alvarado L."/>
            <person name="Anderson V.L."/>
            <person name="Armstrong M.R."/>
            <person name="Avrova A."/>
            <person name="Baxter L."/>
            <person name="Beynon J."/>
            <person name="Boevink P.C."/>
            <person name="Bollmann S.R."/>
            <person name="Bos J.I."/>
            <person name="Bulone V."/>
            <person name="Cai G."/>
            <person name="Cakir C."/>
            <person name="Carrington J.C."/>
            <person name="Chawner M."/>
            <person name="Conti L."/>
            <person name="Costanzo S."/>
            <person name="Ewan R."/>
            <person name="Fahlgren N."/>
            <person name="Fischbach M.A."/>
            <person name="Fugelstad J."/>
            <person name="Gilroy E.M."/>
            <person name="Gnerre S."/>
            <person name="Green P.J."/>
            <person name="Grenville-Briggs L.J."/>
            <person name="Griffith J."/>
            <person name="Grunwald N.J."/>
            <person name="Horn K."/>
            <person name="Horner N.R."/>
            <person name="Hu C.H."/>
            <person name="Huitema E."/>
            <person name="Jeong D.H."/>
            <person name="Jones A.M."/>
            <person name="Jones J.D."/>
            <person name="Jones R.W."/>
            <person name="Karlsson E.K."/>
            <person name="Kunjeti S.G."/>
            <person name="Lamour K."/>
            <person name="Liu Z."/>
            <person name="Ma L."/>
            <person name="Maclean D."/>
            <person name="Chibucos M.C."/>
            <person name="McDonald H."/>
            <person name="McWalters J."/>
            <person name="Meijer H.J."/>
            <person name="Morgan W."/>
            <person name="Morris P.F."/>
            <person name="Munro C.A."/>
            <person name="O'Neill K."/>
            <person name="Ospina-Giraldo M."/>
            <person name="Pinzon A."/>
            <person name="Pritchard L."/>
            <person name="Ramsahoye B."/>
            <person name="Ren Q."/>
            <person name="Restrepo S."/>
            <person name="Roy S."/>
            <person name="Sadanandom A."/>
            <person name="Savidor A."/>
            <person name="Schornack S."/>
            <person name="Schwartz D.C."/>
            <person name="Schumann U.D."/>
            <person name="Schwessinger B."/>
            <person name="Seyer L."/>
            <person name="Sharpe T."/>
            <person name="Silvar C."/>
            <person name="Song J."/>
            <person name="Studholme D.J."/>
            <person name="Sykes S."/>
            <person name="Thines M."/>
            <person name="van de Vondervoort P.J."/>
            <person name="Phuntumart V."/>
            <person name="Wawra S."/>
            <person name="Weide R."/>
            <person name="Win J."/>
            <person name="Young C."/>
            <person name="Zhou S."/>
            <person name="Fry W."/>
            <person name="Meyers B.C."/>
            <person name="van West P."/>
            <person name="Ristaino J."/>
            <person name="Govers F."/>
            <person name="Birch P.R."/>
            <person name="Whisson S.C."/>
            <person name="Judelson H.S."/>
            <person name="Nusbaum C."/>
        </authorList>
    </citation>
    <scope>NUCLEOTIDE SEQUENCE [LARGE SCALE GENOMIC DNA]</scope>
    <source>
        <strain evidence="5">T30-4</strain>
    </source>
</reference>
<evidence type="ECO:0000256" key="2">
    <source>
        <dbReference type="SAM" id="Phobius"/>
    </source>
</evidence>
<sequence length="1588" mass="176098">MTANPPTSLTMDSSLRNQVVRLECPSELEEGEWDGPIYARLLEPRHIKPGHPSVFVVDDSSRRPGWLCKLIFYGSAYDGNMTGLGSLEALATDPVVIPYSRLTRPDTGLSMELKDRPLLLLYRFVRFNACYLQCDRRSYREVPLDSFLVGQVVSYFPTHGRTFTTPAGAALQPACDHMCVVALRSRADAPTLHVVVPSATVWQQQISRDEFVVGWCHGVAATAQPTRRLSRFRSRWIELVIPTDTDCDIGKLLMETFVPAGSDSTMDLASENLRIISEYGRIIDVNLIDYARRYVGPARPSTRMWRMTQSPRRTSSLSAYLVARHWTAGNRILSDTKTVAEAVPSTPSVVATTNSAMPENVFAAIAELARTTQEALTQQAAAQQSFQEQLLRRLSPSTGTDSRDHQHGAAVPPAAGAPSGSLPNDHRGRNSQKRRAHRGRSSSPPPRPRHTRERSRSRSRDRPRHSGRIRSRDREGAGHGGQQLLHRPLQQQHDAATDARAYGRWDDASYGHSRPSEVIHRDDRYDHYLGNSHDHGASGPYDHSHRHSNYGYGSPRTASGGYTSGTPALGQFGFGPGTDYRHSGGGFHPRGSGRQALTLELAGTTGFRPSPAELRAHRTARVGPRPNDRVSTILHEETRRGQYRVTKVTAKMVFAVDFGTRPIDHFLPPSAHGNGGRTVVHDSSTWTSGDSVPGGLITSMDDLRATLQCIREVATEWYPRDIVDVFAAVCADATSRVLNNAPTGLVHAMINLYSHVFSRLFIAISQNADPASLVDQARSVMASDSPDYLRLVRQVIDHGLISSWAQSQRSSSHRSNTTAYGPSTRPSAHSGSHRESRQTRQQVSPVPEAILQQIPKRNNKTVCLKVQTQRGCEFWSCKYAHDLEQLPEEVVTYATGKYGPLASGHPNLSAWRLGGGEQVVSTAHNTTLTPAYVFRPPLTIPFQPISDVGRASSEPSVPGTFTGVSVVSPNYGDTITLSIDGGARSLTHVSAYAWCAWSKPGKPLWWSASSVVPGGTNNVMEARALLSGLHWLRQHCHQQPVQIIGDSAIVIDMASARTRVHSATLAPLIHDIRLYINQLRLVRIRAVPRTFNVAADALCNWIMDQTETQSLTRSTLDTRCPLTELQWSDPLVKGCPPVAPIDLRTYDRLQWQSRWSLVLLDYERVRHIITNRFLLRHIGVPIRSHLSDVPRSTVDMLARTDTSRRHVGVPNRSHLSEDSRSTVDTLASSDNPRRHVGVPNRSHLSDDSRSTVDTQARTERSPFDNDIRRECVVRGIKRCVPPDVLRKFQAVASTHRLSFPLNRIFRNPTGDRLTLPFEDIRFLSAVVQLPHMGIEGTLRVFRGQTSRDDRPNKALRPRLFRQHLASYEELELLCSIAEHGVVPHWRHSVARAGVRPVPHNYPSAITGATVVTHRLRKDYYAGRCIIATMAALTAEPGFHSSAFALVPKKDVPLSEDGRIIHDLSAPQGLSVNDITDTSLTPDARWDQFSCIAIRIVELRTRYPGCRIYALVADIAEAFHHVPVHAHHSSAFGGTFPRSHIGIVSGMVVFGWTASPGFFAIMGKATRHYQRTGASYVSGYPEPFWVFNG</sequence>
<feature type="region of interest" description="Disordered" evidence="1">
    <location>
        <begin position="807"/>
        <end position="851"/>
    </location>
</feature>
<feature type="compositionally biased region" description="Low complexity" evidence="1">
    <location>
        <begin position="482"/>
        <end position="493"/>
    </location>
</feature>
<dbReference type="Gene3D" id="3.30.420.10">
    <property type="entry name" value="Ribonuclease H-like superfamily/Ribonuclease H"/>
    <property type="match status" value="1"/>
</dbReference>
<dbReference type="SUPFAM" id="SSF53098">
    <property type="entry name" value="Ribonuclease H-like"/>
    <property type="match status" value="1"/>
</dbReference>
<dbReference type="InterPro" id="IPR036397">
    <property type="entry name" value="RNaseH_sf"/>
</dbReference>
<dbReference type="eggNOG" id="ENOG502SMWH">
    <property type="taxonomic scope" value="Eukaryota"/>
</dbReference>
<dbReference type="Pfam" id="PF13456">
    <property type="entry name" value="RVT_3"/>
    <property type="match status" value="1"/>
</dbReference>
<gene>
    <name evidence="4" type="ORF">PITG_02120</name>
</gene>
<feature type="compositionally biased region" description="Basic residues" evidence="1">
    <location>
        <begin position="429"/>
        <end position="440"/>
    </location>
</feature>
<dbReference type="HOGENOM" id="CLU_244831_0_0_1"/>
<feature type="compositionally biased region" description="Basic and acidic residues" evidence="1">
    <location>
        <begin position="1243"/>
        <end position="1261"/>
    </location>
</feature>
<dbReference type="KEGG" id="pif:PITG_02120"/>
<evidence type="ECO:0000259" key="3">
    <source>
        <dbReference type="PROSITE" id="PS50879"/>
    </source>
</evidence>
<keyword evidence="2" id="KW-0472">Membrane</keyword>
<dbReference type="Proteomes" id="UP000006643">
    <property type="component" value="Unassembled WGS sequence"/>
</dbReference>
<dbReference type="OrthoDB" id="128842at2759"/>
<dbReference type="RefSeq" id="XP_002907090.1">
    <property type="nucleotide sequence ID" value="XM_002907044.1"/>
</dbReference>
<keyword evidence="2" id="KW-1133">Transmembrane helix</keyword>
<keyword evidence="5" id="KW-1185">Reference proteome</keyword>
<feature type="region of interest" description="Disordered" evidence="1">
    <location>
        <begin position="1200"/>
        <end position="1261"/>
    </location>
</feature>
<protein>
    <recommendedName>
        <fullName evidence="3">RNase H type-1 domain-containing protein</fullName>
    </recommendedName>
</protein>
<proteinExistence type="predicted"/>
<dbReference type="VEuPathDB" id="FungiDB:PITG_02120"/>
<accession>D0MVJ1</accession>
<dbReference type="GeneID" id="9478657"/>
<name>D0MVJ1_PHYIT</name>
<evidence type="ECO:0000313" key="5">
    <source>
        <dbReference type="Proteomes" id="UP000006643"/>
    </source>
</evidence>
<dbReference type="InterPro" id="IPR002156">
    <property type="entry name" value="RNaseH_domain"/>
</dbReference>
<dbReference type="EMBL" id="DS028120">
    <property type="protein sequence ID" value="EEY63654.1"/>
    <property type="molecule type" value="Genomic_DNA"/>
</dbReference>
<dbReference type="InParanoid" id="D0MVJ1"/>
<dbReference type="GO" id="GO:0003676">
    <property type="term" value="F:nucleic acid binding"/>
    <property type="evidence" value="ECO:0007669"/>
    <property type="project" value="InterPro"/>
</dbReference>